<dbReference type="PANTHER" id="PTHR32114:SF2">
    <property type="entry name" value="ABC TRANSPORTER ABCH.3"/>
    <property type="match status" value="1"/>
</dbReference>
<gene>
    <name evidence="6" type="ORF">OEV82_02725</name>
</gene>
<dbReference type="Proteomes" id="UP001208656">
    <property type="component" value="Unassembled WGS sequence"/>
</dbReference>
<dbReference type="PANTHER" id="PTHR32114">
    <property type="entry name" value="ABC TRANSPORTER ABCH.3"/>
    <property type="match status" value="1"/>
</dbReference>
<proteinExistence type="inferred from homology"/>
<comment type="subunit">
    <text evidence="2">Heterodimer of SbcC and SbcD.</text>
</comment>
<feature type="coiled-coil region" evidence="4">
    <location>
        <begin position="418"/>
        <end position="503"/>
    </location>
</feature>
<comment type="similarity">
    <text evidence="1">Belongs to the SMC family. SbcC subfamily.</text>
</comment>
<dbReference type="InterPro" id="IPR027417">
    <property type="entry name" value="P-loop_NTPase"/>
</dbReference>
<dbReference type="SUPFAM" id="SSF52540">
    <property type="entry name" value="P-loop containing nucleoside triphosphate hydrolases"/>
    <property type="match status" value="3"/>
</dbReference>
<organism evidence="6 7">
    <name type="scientific">Pallidibacillus thermolactis</name>
    <dbReference type="NCBI Taxonomy" id="251051"/>
    <lineage>
        <taxon>Bacteria</taxon>
        <taxon>Bacillati</taxon>
        <taxon>Bacillota</taxon>
        <taxon>Bacilli</taxon>
        <taxon>Bacillales</taxon>
        <taxon>Bacillaceae</taxon>
        <taxon>Pallidibacillus</taxon>
    </lineage>
</organism>
<name>A0ABT2WEY3_9BACI</name>
<accession>A0ABT2WEY3</accession>
<feature type="coiled-coil region" evidence="4">
    <location>
        <begin position="546"/>
        <end position="850"/>
    </location>
</feature>
<evidence type="ECO:0000313" key="7">
    <source>
        <dbReference type="Proteomes" id="UP001208656"/>
    </source>
</evidence>
<evidence type="ECO:0000256" key="1">
    <source>
        <dbReference type="ARBA" id="ARBA00006930"/>
    </source>
</evidence>
<dbReference type="Pfam" id="PF13476">
    <property type="entry name" value="AAA_23"/>
    <property type="match status" value="1"/>
</dbReference>
<dbReference type="Gene3D" id="3.40.50.300">
    <property type="entry name" value="P-loop containing nucleotide triphosphate hydrolases"/>
    <property type="match status" value="2"/>
</dbReference>
<evidence type="ECO:0000313" key="6">
    <source>
        <dbReference type="EMBL" id="MCU9593369.1"/>
    </source>
</evidence>
<reference evidence="6 7" key="1">
    <citation type="submission" date="2022-10" db="EMBL/GenBank/DDBJ databases">
        <title>Description of Fervidibacillus gen. nov. in the family Fervidibacillaceae fam. nov. with two species, Fervidibacillus albus sp. nov., and Fervidibacillus halotolerans sp. nov., isolated from tidal flat sediments.</title>
        <authorList>
            <person name="Kwon K.K."/>
            <person name="Yang S.-H."/>
        </authorList>
    </citation>
    <scope>NUCLEOTIDE SEQUENCE [LARGE SCALE GENOMIC DNA]</scope>
    <source>
        <strain evidence="6 7">DSM 23332</strain>
    </source>
</reference>
<keyword evidence="7" id="KW-1185">Reference proteome</keyword>
<dbReference type="InterPro" id="IPR038729">
    <property type="entry name" value="Rad50/SbcC_AAA"/>
</dbReference>
<feature type="coiled-coil region" evidence="4">
    <location>
        <begin position="244"/>
        <end position="322"/>
    </location>
</feature>
<evidence type="ECO:0000256" key="4">
    <source>
        <dbReference type="SAM" id="Coils"/>
    </source>
</evidence>
<dbReference type="EMBL" id="JAOUSE010000004">
    <property type="protein sequence ID" value="MCU9593369.1"/>
    <property type="molecule type" value="Genomic_DNA"/>
</dbReference>
<evidence type="ECO:0000259" key="5">
    <source>
        <dbReference type="Pfam" id="PF13476"/>
    </source>
</evidence>
<dbReference type="Pfam" id="PF13558">
    <property type="entry name" value="SbcC_Walker_B"/>
    <property type="match status" value="1"/>
</dbReference>
<comment type="caution">
    <text evidence="6">The sequence shown here is derived from an EMBL/GenBank/DDBJ whole genome shotgun (WGS) entry which is preliminary data.</text>
</comment>
<dbReference type="RefSeq" id="WP_263060929.1">
    <property type="nucleotide sequence ID" value="NZ_JAOUSE010000004.1"/>
</dbReference>
<evidence type="ECO:0000256" key="2">
    <source>
        <dbReference type="ARBA" id="ARBA00011322"/>
    </source>
</evidence>
<sequence length="1031" mass="120459">MRPIKLTMTAFGPYRDKEVIDFTELKENRLFVISGNTGAGKTTIFDAICFALYGSASGEDRSGDIRGLRSDFAEDNVYTSVELEFELRGHYYRIKRQLGHKKKGNKTETGHAQEFYEKIGDKEVPCVDRQIVTEINKKVEQLIGLTREQFIQIVMLPQGEFRKLLTSQTENKEEILRKIFKTEKYTFISKRLKEKKDLAEKEYHAKKQDRDRYISDIQALLPFREESSLFNTLTKENFNTYQVLEGLVDEAVHYEKLINDQQEKETLAEKVYNQKLEEFHKAETLNAEFAKLEKKEESLTDERKKEQTYKEKEIQLQNAETAGKIESYENLVNEWRKDENVKLNRLEVTEKAYHKAVSNLKIAEEVFKVQENQKKEREELGKQLNRYQELLPAVQQMDTKKKALVDQQTLVYQLAKTKEKIVQQIEQAKGTKQRLNEQIKALEQKVEQLPKKQQTYHELRNQVAILHRYFKIQQQIEQLKHDVNEKKQQYLILKQRYQSLEAAWINGQAYILAAHLHDGEACPVCGSKEHPKKAKGQGNVPTKEKLDMAKEQFNQVENIYREIEASYRSYQLQLVEQENEVRKIGFDVAYVKEAYDKIVLEGKQVKSEIDSLNEEKDKLSQLKQQHEELEQELSRLEAEYETVTTEYQKKNTTYEKNKAIYQEQLKQIPEELRQLSVLEEKIDRTEKQLKAMEEAWEQAQQQLQAAKEEAAKTNANLENAKLQLNESREKKEKAEQQFIRIMNQAGFQEEEDYRKAKMTDAAQKQLKEEIDQYYQNIATLEQQVKELQLVLEGKQKVDINEMRTKLEQLKSEYEQLKENVRQSQQYLKHIHDLKEKISESDKQVALLEKKKNMIADLYDVIRGQNDQKISFERYLQIEFLETILKSANARLSRLSNGQYVLKRSERQEARGKQSGLSLDVYDAYTGQTRDVKTLSGGEKFNASLSLALGMSDVIQSYQGGVQIDTMFIDEGFGSLDEESLTKAVDTLIDLQKTGRMIGIISHVQELKNAIPAILEVYKMKEGISKTKFIIK</sequence>
<keyword evidence="4" id="KW-0175">Coiled coil</keyword>
<feature type="domain" description="Rad50/SbcC-type AAA" evidence="5">
    <location>
        <begin position="5"/>
        <end position="215"/>
    </location>
</feature>
<protein>
    <recommendedName>
        <fullName evidence="3">Nuclease SbcCD subunit C</fullName>
    </recommendedName>
</protein>
<evidence type="ECO:0000256" key="3">
    <source>
        <dbReference type="ARBA" id="ARBA00013368"/>
    </source>
</evidence>